<dbReference type="Proteomes" id="UP001632038">
    <property type="component" value="Unassembled WGS sequence"/>
</dbReference>
<organism evidence="1 2">
    <name type="scientific">Castilleja foliolosa</name>
    <dbReference type="NCBI Taxonomy" id="1961234"/>
    <lineage>
        <taxon>Eukaryota</taxon>
        <taxon>Viridiplantae</taxon>
        <taxon>Streptophyta</taxon>
        <taxon>Embryophyta</taxon>
        <taxon>Tracheophyta</taxon>
        <taxon>Spermatophyta</taxon>
        <taxon>Magnoliopsida</taxon>
        <taxon>eudicotyledons</taxon>
        <taxon>Gunneridae</taxon>
        <taxon>Pentapetalae</taxon>
        <taxon>asterids</taxon>
        <taxon>lamiids</taxon>
        <taxon>Lamiales</taxon>
        <taxon>Orobanchaceae</taxon>
        <taxon>Pedicularideae</taxon>
        <taxon>Castillejinae</taxon>
        <taxon>Castilleja</taxon>
    </lineage>
</organism>
<dbReference type="SUPFAM" id="SSF64484">
    <property type="entry name" value="beta and beta-prime subunits of DNA dependent RNA-polymerase"/>
    <property type="match status" value="1"/>
</dbReference>
<accession>A0ABD3DZ24</accession>
<reference evidence="2" key="1">
    <citation type="journal article" date="2024" name="IScience">
        <title>Strigolactones Initiate the Formation of Haustorium-like Structures in Castilleja.</title>
        <authorList>
            <person name="Buerger M."/>
            <person name="Peterson D."/>
            <person name="Chory J."/>
        </authorList>
    </citation>
    <scope>NUCLEOTIDE SEQUENCE [LARGE SCALE GENOMIC DNA]</scope>
</reference>
<protein>
    <submittedName>
        <fullName evidence="1">DNA-dependent RNA polymerase II</fullName>
        <ecNumber evidence="1">2.7.7.6</ecNumber>
    </submittedName>
</protein>
<keyword evidence="2" id="KW-1185">Reference proteome</keyword>
<dbReference type="AlphaFoldDB" id="A0ABD3DZ24"/>
<dbReference type="EC" id="2.7.7.6" evidence="1"/>
<dbReference type="Gene3D" id="3.90.1100.10">
    <property type="match status" value="1"/>
</dbReference>
<comment type="caution">
    <text evidence="1">The sequence shown here is derived from an EMBL/GenBank/DDBJ whole genome shotgun (WGS) entry which is preliminary data.</text>
</comment>
<dbReference type="EMBL" id="JAVIJP010000009">
    <property type="protein sequence ID" value="KAL3647144.1"/>
    <property type="molecule type" value="Genomic_DNA"/>
</dbReference>
<keyword evidence="1" id="KW-0808">Transferase</keyword>
<evidence type="ECO:0000313" key="2">
    <source>
        <dbReference type="Proteomes" id="UP001632038"/>
    </source>
</evidence>
<name>A0ABD3DZ24_9LAMI</name>
<keyword evidence="1" id="KW-0548">Nucleotidyltransferase</keyword>
<evidence type="ECO:0000313" key="1">
    <source>
        <dbReference type="EMBL" id="KAL3647144.1"/>
    </source>
</evidence>
<sequence length="43" mass="5024">MIVVGEDGVWIVINTYFEEKDLVRQQLDSFDEFIENTMQEQGG</sequence>
<dbReference type="GO" id="GO:0003899">
    <property type="term" value="F:DNA-directed RNA polymerase activity"/>
    <property type="evidence" value="ECO:0007669"/>
    <property type="project" value="UniProtKB-EC"/>
</dbReference>
<proteinExistence type="predicted"/>
<gene>
    <name evidence="1" type="primary">RPB2_1</name>
    <name evidence="1" type="ORF">CASFOL_008112</name>
</gene>